<dbReference type="InterPro" id="IPR054248">
    <property type="entry name" value="DUF6975"/>
</dbReference>
<reference evidence="2" key="1">
    <citation type="journal article" date="2019" name="Int. J. Syst. Evol. Microbiol.">
        <title>The Global Catalogue of Microorganisms (GCM) 10K type strain sequencing project: providing services to taxonomists for standard genome sequencing and annotation.</title>
        <authorList>
            <consortium name="The Broad Institute Genomics Platform"/>
            <consortium name="The Broad Institute Genome Sequencing Center for Infectious Disease"/>
            <person name="Wu L."/>
            <person name="Ma J."/>
        </authorList>
    </citation>
    <scope>NUCLEOTIDE SEQUENCE [LARGE SCALE GENOMIC DNA]</scope>
    <source>
        <strain evidence="2">CGMCC 1.12449</strain>
    </source>
</reference>
<dbReference type="Proteomes" id="UP001597215">
    <property type="component" value="Unassembled WGS sequence"/>
</dbReference>
<evidence type="ECO:0000313" key="1">
    <source>
        <dbReference type="EMBL" id="MFD1766290.1"/>
    </source>
</evidence>
<dbReference type="Pfam" id="PF22391">
    <property type="entry name" value="DUF6975"/>
    <property type="match status" value="1"/>
</dbReference>
<dbReference type="RefSeq" id="WP_381512224.1">
    <property type="nucleotide sequence ID" value="NZ_JBHUEL010000004.1"/>
</dbReference>
<dbReference type="EMBL" id="JBHUEL010000004">
    <property type="protein sequence ID" value="MFD1766290.1"/>
    <property type="molecule type" value="Genomic_DNA"/>
</dbReference>
<proteinExistence type="predicted"/>
<evidence type="ECO:0000313" key="2">
    <source>
        <dbReference type="Proteomes" id="UP001597215"/>
    </source>
</evidence>
<name>A0ABW4MBY7_9SPHN</name>
<keyword evidence="2" id="KW-1185">Reference proteome</keyword>
<organism evidence="1 2">
    <name type="scientific">Sphingorhabdus buctiana</name>
    <dbReference type="NCBI Taxonomy" id="1508805"/>
    <lineage>
        <taxon>Bacteria</taxon>
        <taxon>Pseudomonadati</taxon>
        <taxon>Pseudomonadota</taxon>
        <taxon>Alphaproteobacteria</taxon>
        <taxon>Sphingomonadales</taxon>
        <taxon>Sphingomonadaceae</taxon>
        <taxon>Sphingorhabdus</taxon>
    </lineage>
</organism>
<comment type="caution">
    <text evidence="1">The sequence shown here is derived from an EMBL/GenBank/DDBJ whole genome shotgun (WGS) entry which is preliminary data.</text>
</comment>
<accession>A0ABW4MBY7</accession>
<sequence length="231" mass="25225">MGLLASNELDFGTNFIETAAQQGCGPIVAPLAEFLEKSGTTQDLRSQVRICRPALVADIAHFMNVCFGRFPGIIEHAGQKIVAQEAREWLAQSIDAFALERTFLNRLHIAAGPVHRQIGQNRVNALIDGQSRSMEMLATSDREGCAAGAAMAFALDWLESRPLLDKVAMIVGIEAPPCFLPRPSATATLARNMSVNPPIHRAMVFGRDQMLAQQRGLWQIIAARHTALLNE</sequence>
<protein>
    <submittedName>
        <fullName evidence="1">DUF6975 family protein</fullName>
    </submittedName>
</protein>
<gene>
    <name evidence="1" type="ORF">ACFSAG_05480</name>
</gene>